<dbReference type="Proteomes" id="UP000662888">
    <property type="component" value="Chromosome"/>
</dbReference>
<protein>
    <submittedName>
        <fullName evidence="1">Uncharacterized protein</fullName>
    </submittedName>
</protein>
<accession>A0AA49AAY9</accession>
<reference evidence="1 2" key="1">
    <citation type="submission" date="2020-11" db="EMBL/GenBank/DDBJ databases">
        <authorList>
            <person name="Sun Q."/>
        </authorList>
    </citation>
    <scope>NUCLEOTIDE SEQUENCE [LARGE SCALE GENOMIC DNA]</scope>
    <source>
        <strain evidence="1 2">P8398</strain>
    </source>
</reference>
<keyword evidence="2" id="KW-1185">Reference proteome</keyword>
<evidence type="ECO:0000313" key="2">
    <source>
        <dbReference type="Proteomes" id="UP000662888"/>
    </source>
</evidence>
<dbReference type="RefSeq" id="WP_206091745.1">
    <property type="nucleotide sequence ID" value="NZ_CP065053.1"/>
</dbReference>
<organism evidence="1 2">
    <name type="scientific">Massilia antarctica</name>
    <dbReference type="NCBI Taxonomy" id="2765360"/>
    <lineage>
        <taxon>Bacteria</taxon>
        <taxon>Pseudomonadati</taxon>
        <taxon>Pseudomonadota</taxon>
        <taxon>Betaproteobacteria</taxon>
        <taxon>Burkholderiales</taxon>
        <taxon>Oxalobacteraceae</taxon>
        <taxon>Telluria group</taxon>
        <taxon>Massilia</taxon>
    </lineage>
</organism>
<sequence length="99" mass="11388">MTDPDDWRLDNPPDWCQDAVLFFTSYKQPSAAWDHDHCSFCHQKIAEPHIPEAIPQAWLFAPNNEWVCPPCFDDLAAHFNWTGADARVGENHVKQRAPT</sequence>
<name>A0AA49AAY9_9BURK</name>
<gene>
    <name evidence="1" type="ORF">IV454_12725</name>
</gene>
<dbReference type="EMBL" id="CP065053">
    <property type="protein sequence ID" value="QPI52265.1"/>
    <property type="molecule type" value="Genomic_DNA"/>
</dbReference>
<proteinExistence type="predicted"/>
<evidence type="ECO:0000313" key="1">
    <source>
        <dbReference type="EMBL" id="QPI52265.1"/>
    </source>
</evidence>